<name>A0AAE0ZMS0_9GAST</name>
<accession>A0AAE0ZMS0</accession>
<dbReference type="Proteomes" id="UP001283361">
    <property type="component" value="Unassembled WGS sequence"/>
</dbReference>
<evidence type="ECO:0000313" key="2">
    <source>
        <dbReference type="Proteomes" id="UP001283361"/>
    </source>
</evidence>
<sequence>MQGRGGGPGLGVNDRVDPARGIPTCLIRLRLSPVIGAVARRCLKLNVSVLLQGQAGPEGVTEVSGDEEKCERQ</sequence>
<dbReference type="EMBL" id="JAWDGP010003641">
    <property type="protein sequence ID" value="KAK3772294.1"/>
    <property type="molecule type" value="Genomic_DNA"/>
</dbReference>
<organism evidence="1 2">
    <name type="scientific">Elysia crispata</name>
    <name type="common">lettuce slug</name>
    <dbReference type="NCBI Taxonomy" id="231223"/>
    <lineage>
        <taxon>Eukaryota</taxon>
        <taxon>Metazoa</taxon>
        <taxon>Spiralia</taxon>
        <taxon>Lophotrochozoa</taxon>
        <taxon>Mollusca</taxon>
        <taxon>Gastropoda</taxon>
        <taxon>Heterobranchia</taxon>
        <taxon>Euthyneura</taxon>
        <taxon>Panpulmonata</taxon>
        <taxon>Sacoglossa</taxon>
        <taxon>Placobranchoidea</taxon>
        <taxon>Plakobranchidae</taxon>
        <taxon>Elysia</taxon>
    </lineage>
</organism>
<protein>
    <submittedName>
        <fullName evidence="1">Uncharacterized protein</fullName>
    </submittedName>
</protein>
<gene>
    <name evidence="1" type="ORF">RRG08_065076</name>
</gene>
<evidence type="ECO:0000313" key="1">
    <source>
        <dbReference type="EMBL" id="KAK3772294.1"/>
    </source>
</evidence>
<proteinExistence type="predicted"/>
<keyword evidence="2" id="KW-1185">Reference proteome</keyword>
<comment type="caution">
    <text evidence="1">The sequence shown here is derived from an EMBL/GenBank/DDBJ whole genome shotgun (WGS) entry which is preliminary data.</text>
</comment>
<reference evidence="1" key="1">
    <citation type="journal article" date="2023" name="G3 (Bethesda)">
        <title>A reference genome for the long-term kleptoplast-retaining sea slug Elysia crispata morphotype clarki.</title>
        <authorList>
            <person name="Eastman K.E."/>
            <person name="Pendleton A.L."/>
            <person name="Shaikh M.A."/>
            <person name="Suttiyut T."/>
            <person name="Ogas R."/>
            <person name="Tomko P."/>
            <person name="Gavelis G."/>
            <person name="Widhalm J.R."/>
            <person name="Wisecaver J.H."/>
        </authorList>
    </citation>
    <scope>NUCLEOTIDE SEQUENCE</scope>
    <source>
        <strain evidence="1">ECLA1</strain>
    </source>
</reference>
<dbReference type="AlphaFoldDB" id="A0AAE0ZMS0"/>